<evidence type="ECO:0000256" key="1">
    <source>
        <dbReference type="HAMAP-Rule" id="MF_01041"/>
    </source>
</evidence>
<gene>
    <name evidence="2" type="ORF">A6K76_10575</name>
</gene>
<accession>A0A1C0YUX3</accession>
<proteinExistence type="inferred from homology"/>
<comment type="caution">
    <text evidence="2">The sequence shown here is derived from an EMBL/GenBank/DDBJ whole genome shotgun (WGS) entry which is preliminary data.</text>
</comment>
<dbReference type="HAMAP" id="MF_01041">
    <property type="entry name" value="UPF0223"/>
    <property type="match status" value="1"/>
</dbReference>
<evidence type="ECO:0000313" key="2">
    <source>
        <dbReference type="EMBL" id="OCS90934.1"/>
    </source>
</evidence>
<dbReference type="NCBIfam" id="NF003353">
    <property type="entry name" value="PRK04387.1"/>
    <property type="match status" value="1"/>
</dbReference>
<dbReference type="Proteomes" id="UP000093482">
    <property type="component" value="Unassembled WGS sequence"/>
</dbReference>
<evidence type="ECO:0000313" key="3">
    <source>
        <dbReference type="Proteomes" id="UP000093482"/>
    </source>
</evidence>
<comment type="similarity">
    <text evidence="1">Belongs to the UPF0223 family.</text>
</comment>
<dbReference type="PIRSF" id="PIRSF037260">
    <property type="entry name" value="UPF0223"/>
    <property type="match status" value="1"/>
</dbReference>
<dbReference type="EMBL" id="MATO01000033">
    <property type="protein sequence ID" value="OCS90934.1"/>
    <property type="molecule type" value="Genomic_DNA"/>
</dbReference>
<name>A0A1C0YUX3_9BACL</name>
<dbReference type="OrthoDB" id="1649074at2"/>
<dbReference type="InterPro" id="IPR023324">
    <property type="entry name" value="BH2638-like_sf"/>
</dbReference>
<protein>
    <recommendedName>
        <fullName evidence="1">UPF0223 protein A6K76_10575</fullName>
    </recommendedName>
</protein>
<sequence length="97" mass="11252">MEYSYPLSLDWSTQEIVDVVAFFEAVEAAYEKGIIAGDFLRVYRRFKEIVPSQAEEKTICRDYEEASSYVPYHVVKAAKEADPAKKIRVEVAQKRRK</sequence>
<dbReference type="SUPFAM" id="SSF158504">
    <property type="entry name" value="BH2638-like"/>
    <property type="match status" value="1"/>
</dbReference>
<dbReference type="AlphaFoldDB" id="A0A1C0YUX3"/>
<dbReference type="Pfam" id="PF05256">
    <property type="entry name" value="UPF0223"/>
    <property type="match status" value="1"/>
</dbReference>
<dbReference type="Gene3D" id="1.10.220.80">
    <property type="entry name" value="BH2638-like"/>
    <property type="match status" value="1"/>
</dbReference>
<reference evidence="2 3" key="1">
    <citation type="submission" date="2016-07" db="EMBL/GenBank/DDBJ databases">
        <title>Caryophanon latum genome sequencing.</title>
        <authorList>
            <person name="Verma A."/>
            <person name="Pal Y."/>
            <person name="Krishnamurthi S."/>
        </authorList>
    </citation>
    <scope>NUCLEOTIDE SEQUENCE [LARGE SCALE GENOMIC DNA]</scope>
    <source>
        <strain evidence="2 3">DSM 14151</strain>
    </source>
</reference>
<keyword evidence="3" id="KW-1185">Reference proteome</keyword>
<dbReference type="RefSeq" id="WP_066464025.1">
    <property type="nucleotide sequence ID" value="NZ_MATO01000033.1"/>
</dbReference>
<dbReference type="InterPro" id="IPR007920">
    <property type="entry name" value="UPF0223"/>
</dbReference>
<organism evidence="2 3">
    <name type="scientific">Caryophanon latum</name>
    <dbReference type="NCBI Taxonomy" id="33977"/>
    <lineage>
        <taxon>Bacteria</taxon>
        <taxon>Bacillati</taxon>
        <taxon>Bacillota</taxon>
        <taxon>Bacilli</taxon>
        <taxon>Bacillales</taxon>
        <taxon>Caryophanaceae</taxon>
        <taxon>Caryophanon</taxon>
    </lineage>
</organism>